<dbReference type="Gene3D" id="3.40.50.2300">
    <property type="match status" value="1"/>
</dbReference>
<evidence type="ECO:0000313" key="15">
    <source>
        <dbReference type="Proteomes" id="UP000217895"/>
    </source>
</evidence>
<dbReference type="PROSITE" id="PS50110">
    <property type="entry name" value="RESPONSE_REGULATORY"/>
    <property type="match status" value="1"/>
</dbReference>
<dbReference type="InterPro" id="IPR036890">
    <property type="entry name" value="HATPase_C_sf"/>
</dbReference>
<dbReference type="PROSITE" id="PS50109">
    <property type="entry name" value="HIS_KIN"/>
    <property type="match status" value="1"/>
</dbReference>
<dbReference type="InterPro" id="IPR001789">
    <property type="entry name" value="Sig_transdc_resp-reg_receiver"/>
</dbReference>
<evidence type="ECO:0000259" key="12">
    <source>
        <dbReference type="PROSITE" id="PS50112"/>
    </source>
</evidence>
<dbReference type="CDD" id="cd00082">
    <property type="entry name" value="HisKA"/>
    <property type="match status" value="1"/>
</dbReference>
<dbReference type="Pfam" id="PF08447">
    <property type="entry name" value="PAS_3"/>
    <property type="match status" value="2"/>
</dbReference>
<keyword evidence="7" id="KW-0902">Two-component regulatory system</keyword>
<dbReference type="InterPro" id="IPR004358">
    <property type="entry name" value="Sig_transdc_His_kin-like_C"/>
</dbReference>
<evidence type="ECO:0000256" key="1">
    <source>
        <dbReference type="ARBA" id="ARBA00000085"/>
    </source>
</evidence>
<dbReference type="Gene3D" id="1.10.287.130">
    <property type="match status" value="1"/>
</dbReference>
<dbReference type="SMART" id="SM00091">
    <property type="entry name" value="PAS"/>
    <property type="match status" value="3"/>
</dbReference>
<keyword evidence="4 9" id="KW-0597">Phosphoprotein</keyword>
<dbReference type="SMART" id="SM00086">
    <property type="entry name" value="PAC"/>
    <property type="match status" value="2"/>
</dbReference>
<dbReference type="CDD" id="cd17580">
    <property type="entry name" value="REC_2_DhkD-like"/>
    <property type="match status" value="1"/>
</dbReference>
<dbReference type="PANTHER" id="PTHR43547">
    <property type="entry name" value="TWO-COMPONENT HISTIDINE KINASE"/>
    <property type="match status" value="1"/>
</dbReference>
<dbReference type="CDD" id="cd00130">
    <property type="entry name" value="PAS"/>
    <property type="match status" value="2"/>
</dbReference>
<gene>
    <name evidence="14" type="ORF">NIES2135_50230</name>
</gene>
<feature type="domain" description="PAC" evidence="13">
    <location>
        <begin position="566"/>
        <end position="618"/>
    </location>
</feature>
<dbReference type="SUPFAM" id="SSF55781">
    <property type="entry name" value="GAF domain-like"/>
    <property type="match status" value="2"/>
</dbReference>
<dbReference type="InterPro" id="IPR005467">
    <property type="entry name" value="His_kinase_dom"/>
</dbReference>
<evidence type="ECO:0000256" key="7">
    <source>
        <dbReference type="ARBA" id="ARBA00023012"/>
    </source>
</evidence>
<dbReference type="SMART" id="SM00448">
    <property type="entry name" value="REC"/>
    <property type="match status" value="1"/>
</dbReference>
<evidence type="ECO:0000256" key="5">
    <source>
        <dbReference type="ARBA" id="ARBA00022679"/>
    </source>
</evidence>
<dbReference type="InterPro" id="IPR035965">
    <property type="entry name" value="PAS-like_dom_sf"/>
</dbReference>
<dbReference type="InterPro" id="IPR003661">
    <property type="entry name" value="HisK_dim/P_dom"/>
</dbReference>
<dbReference type="SMART" id="SM00387">
    <property type="entry name" value="HATPase_c"/>
    <property type="match status" value="1"/>
</dbReference>
<evidence type="ECO:0000256" key="6">
    <source>
        <dbReference type="ARBA" id="ARBA00022777"/>
    </source>
</evidence>
<evidence type="ECO:0000259" key="10">
    <source>
        <dbReference type="PROSITE" id="PS50109"/>
    </source>
</evidence>
<comment type="catalytic activity">
    <reaction evidence="1">
        <text>ATP + protein L-histidine = ADP + protein N-phospho-L-histidine.</text>
        <dbReference type="EC" id="2.7.13.3"/>
    </reaction>
</comment>
<reference evidence="14 15" key="1">
    <citation type="submission" date="2017-06" db="EMBL/GenBank/DDBJ databases">
        <title>Genome sequencing of cyanobaciteial culture collection at National Institute for Environmental Studies (NIES).</title>
        <authorList>
            <person name="Hirose Y."/>
            <person name="Shimura Y."/>
            <person name="Fujisawa T."/>
            <person name="Nakamura Y."/>
            <person name="Kawachi M."/>
        </authorList>
    </citation>
    <scope>NUCLEOTIDE SEQUENCE [LARGE SCALE GENOMIC DNA]</scope>
    <source>
        <strain evidence="14 15">NIES-2135</strain>
    </source>
</reference>
<dbReference type="SUPFAM" id="SSF47384">
    <property type="entry name" value="Homodimeric domain of signal transducing histidine kinase"/>
    <property type="match status" value="1"/>
</dbReference>
<dbReference type="PROSITE" id="PS50113">
    <property type="entry name" value="PAC"/>
    <property type="match status" value="1"/>
</dbReference>
<evidence type="ECO:0000256" key="2">
    <source>
        <dbReference type="ARBA" id="ARBA00006402"/>
    </source>
</evidence>
<dbReference type="CDD" id="cd16922">
    <property type="entry name" value="HATPase_EvgS-ArcB-TorS-like"/>
    <property type="match status" value="1"/>
</dbReference>
<evidence type="ECO:0000313" key="14">
    <source>
        <dbReference type="EMBL" id="BAY58150.1"/>
    </source>
</evidence>
<dbReference type="Gene3D" id="3.30.565.10">
    <property type="entry name" value="Histidine kinase-like ATPase, C-terminal domain"/>
    <property type="match status" value="1"/>
</dbReference>
<comment type="similarity">
    <text evidence="2">In the N-terminal section; belongs to the phytochrome family.</text>
</comment>
<dbReference type="SUPFAM" id="SSF52172">
    <property type="entry name" value="CheY-like"/>
    <property type="match status" value="1"/>
</dbReference>
<evidence type="ECO:0000256" key="9">
    <source>
        <dbReference type="PROSITE-ProRule" id="PRU00169"/>
    </source>
</evidence>
<dbReference type="PANTHER" id="PTHR43547:SF2">
    <property type="entry name" value="HYBRID SIGNAL TRANSDUCTION HISTIDINE KINASE C"/>
    <property type="match status" value="1"/>
</dbReference>
<dbReference type="Gene3D" id="3.30.450.40">
    <property type="match status" value="2"/>
</dbReference>
<accession>A0A1Z4JN67</accession>
<proteinExistence type="inferred from homology"/>
<keyword evidence="6 14" id="KW-0418">Kinase</keyword>
<dbReference type="PROSITE" id="PS50112">
    <property type="entry name" value="PAS"/>
    <property type="match status" value="1"/>
</dbReference>
<protein>
    <recommendedName>
        <fullName evidence="8">Circadian input-output histidine kinase CikA</fullName>
        <ecNumber evidence="3">2.7.13.3</ecNumber>
    </recommendedName>
</protein>
<evidence type="ECO:0000259" key="13">
    <source>
        <dbReference type="PROSITE" id="PS50113"/>
    </source>
</evidence>
<dbReference type="Pfam" id="PF00072">
    <property type="entry name" value="Response_reg"/>
    <property type="match status" value="1"/>
</dbReference>
<evidence type="ECO:0000259" key="11">
    <source>
        <dbReference type="PROSITE" id="PS50110"/>
    </source>
</evidence>
<dbReference type="InterPro" id="IPR001610">
    <property type="entry name" value="PAC"/>
</dbReference>
<feature type="domain" description="Response regulatory" evidence="11">
    <location>
        <begin position="1007"/>
        <end position="1125"/>
    </location>
</feature>
<sequence length="1132" mass="126199">MNQQTDPYHDHSSPEQAQLMLIEQNRLLKLVASGQPLETCLTEVCHSIAQLNPGTHACFLIADAQRVSFLQVIAPNLPAAFRQRLEGALINEFCIGSFGDAMYRGQPVSCPEIANDDRWSSEWRSLCVAHNILACHSEPLIGLNHLPFGLLMLCFEQARIRTDWEFQLAQFSTQIASIVFERDRTDLVCQDREKQYRTLFESIDEGFCICELLLNQNGEPQDYRLLEVNSAFEKLTGLEQATGKTARELVPNLEDFWLETYAQVVQTGKSIRFEQESIALGHWFDVNAFRIGEPQRHQFALLFTNVTERKQAEKLSRQATEIETFRVSLVDALRPLAHPVEVQATASRMLGEYLNVTRVVYFEVQGADYVVERDYVNGADALAGRYAIESFGEKVLKAYRAGQTTSASDVTADPNLSPEQHSAYAAIQIKAHIGIPLIKNGEFVAGLAVHNATPRVWLPQEIALAEEVAERTWAAVERASAEAALRNAHKQLESALAAGAVYTWRWNIPAYRVIIDAKFARLLDIDAAVATTEGLPIETFINWMHPDDRVLGFAALQQAITTGEAYTSEYRVQLATGEKRWFTARGQVEYDATGNPIALLGALADMTVAKRLEESRRRAEEDRDRFFQLSQDMLAIVHMDGYFLQTNPAWETTLGYTLPELTAQPYIEFVHPDDRAATVAAADLIAQGIPLHEFENRYRARNGSYRWISWSVAPFIEQKLMYCVARDMTDRKSAEVEREQLLQQTQVAKEAAETANRIKDEFLAVLSHELRSPLNPILGWTRMLQTGRLNAPQTQQALATIERNATLQAQLIEDLLDISRILRGKLVLNVVSVDLASIIRAALETIRLAAEAKNIQIQTMFEGTRWRVSGDVARLQQVVWNLLSNAVKFTPEQGRVEIRLSEVGHHAQIEVSDTGKGISAEFLPYVFERFRQEDGSTTRQFGGLGLGLAIVQQIVELHGGTVNVSSPGEHQGATFTVTLPLEQIESPSLPNSSELFAIAHASLVGIHVLIVDDEPDARDFQAFVLEQRGAIVTVVDSAIAALQQLNQVMPDVLLSDIGMPNMDGYTLMQLIRSRPPEQGGMIPAIALTAYVGELNQRKAIEAGFQKHFAKPVAPDLLIQAIADLVNISNSSA</sequence>
<dbReference type="Proteomes" id="UP000217895">
    <property type="component" value="Chromosome"/>
</dbReference>
<dbReference type="InterPro" id="IPR036097">
    <property type="entry name" value="HisK_dim/P_sf"/>
</dbReference>
<dbReference type="SMART" id="SM00388">
    <property type="entry name" value="HisKA"/>
    <property type="match status" value="1"/>
</dbReference>
<evidence type="ECO:0000256" key="8">
    <source>
        <dbReference type="ARBA" id="ARBA00074306"/>
    </source>
</evidence>
<dbReference type="EC" id="2.7.13.3" evidence="3"/>
<dbReference type="Pfam" id="PF01590">
    <property type="entry name" value="GAF"/>
    <property type="match status" value="1"/>
</dbReference>
<dbReference type="AlphaFoldDB" id="A0A1Z4JN67"/>
<organism evidence="14 15">
    <name type="scientific">Leptolyngbya boryana NIES-2135</name>
    <dbReference type="NCBI Taxonomy" id="1973484"/>
    <lineage>
        <taxon>Bacteria</taxon>
        <taxon>Bacillati</taxon>
        <taxon>Cyanobacteriota</taxon>
        <taxon>Cyanophyceae</taxon>
        <taxon>Leptolyngbyales</taxon>
        <taxon>Leptolyngbyaceae</taxon>
        <taxon>Leptolyngbya group</taxon>
        <taxon>Leptolyngbya</taxon>
    </lineage>
</organism>
<evidence type="ECO:0000256" key="4">
    <source>
        <dbReference type="ARBA" id="ARBA00022553"/>
    </source>
</evidence>
<name>A0A1Z4JN67_LEPBY</name>
<dbReference type="Gene3D" id="3.30.450.20">
    <property type="entry name" value="PAS domain"/>
    <property type="match status" value="3"/>
</dbReference>
<dbReference type="InterPro" id="IPR003594">
    <property type="entry name" value="HATPase_dom"/>
</dbReference>
<feature type="domain" description="PAS" evidence="12">
    <location>
        <begin position="619"/>
        <end position="675"/>
    </location>
</feature>
<feature type="modified residue" description="4-aspartylphosphate" evidence="9">
    <location>
        <position position="1056"/>
    </location>
</feature>
<dbReference type="InterPro" id="IPR003018">
    <property type="entry name" value="GAF"/>
</dbReference>
<dbReference type="SUPFAM" id="SSF55785">
    <property type="entry name" value="PYP-like sensor domain (PAS domain)"/>
    <property type="match status" value="3"/>
</dbReference>
<dbReference type="InterPro" id="IPR000014">
    <property type="entry name" value="PAS"/>
</dbReference>
<keyword evidence="15" id="KW-1185">Reference proteome</keyword>
<dbReference type="SMART" id="SM00065">
    <property type="entry name" value="GAF"/>
    <property type="match status" value="1"/>
</dbReference>
<keyword evidence="5" id="KW-0808">Transferase</keyword>
<dbReference type="InterPro" id="IPR011006">
    <property type="entry name" value="CheY-like_superfamily"/>
</dbReference>
<dbReference type="InterPro" id="IPR013655">
    <property type="entry name" value="PAS_fold_3"/>
</dbReference>
<dbReference type="Pfam" id="PF02518">
    <property type="entry name" value="HATPase_c"/>
    <property type="match status" value="1"/>
</dbReference>
<dbReference type="NCBIfam" id="TIGR00229">
    <property type="entry name" value="sensory_box"/>
    <property type="match status" value="2"/>
</dbReference>
<dbReference type="EMBL" id="AP018203">
    <property type="protein sequence ID" value="BAY58150.1"/>
    <property type="molecule type" value="Genomic_DNA"/>
</dbReference>
<dbReference type="Pfam" id="PF00512">
    <property type="entry name" value="HisKA"/>
    <property type="match status" value="1"/>
</dbReference>
<dbReference type="Pfam" id="PF13188">
    <property type="entry name" value="PAS_8"/>
    <property type="match status" value="1"/>
</dbReference>
<evidence type="ECO:0000256" key="3">
    <source>
        <dbReference type="ARBA" id="ARBA00012438"/>
    </source>
</evidence>
<dbReference type="InterPro" id="IPR000700">
    <property type="entry name" value="PAS-assoc_C"/>
</dbReference>
<dbReference type="GO" id="GO:0000155">
    <property type="term" value="F:phosphorelay sensor kinase activity"/>
    <property type="evidence" value="ECO:0007669"/>
    <property type="project" value="InterPro"/>
</dbReference>
<dbReference type="FunFam" id="3.30.565.10:FF:000010">
    <property type="entry name" value="Sensor histidine kinase RcsC"/>
    <property type="match status" value="1"/>
</dbReference>
<feature type="domain" description="Histidine kinase" evidence="10">
    <location>
        <begin position="765"/>
        <end position="983"/>
    </location>
</feature>
<dbReference type="SUPFAM" id="SSF55874">
    <property type="entry name" value="ATPase domain of HSP90 chaperone/DNA topoisomerase II/histidine kinase"/>
    <property type="match status" value="1"/>
</dbReference>
<dbReference type="InterPro" id="IPR029016">
    <property type="entry name" value="GAF-like_dom_sf"/>
</dbReference>
<dbReference type="PRINTS" id="PR00344">
    <property type="entry name" value="BCTRLSENSOR"/>
</dbReference>